<sequence>MGTKVYRAGFSALRTLDCVTLVGSQRRRVGDYLAGTKVVKL</sequence>
<dbReference type="EMBL" id="CP011371">
    <property type="protein sequence ID" value="AKJ27193.1"/>
    <property type="molecule type" value="Genomic_DNA"/>
</dbReference>
<dbReference type="Proteomes" id="UP000035352">
    <property type="component" value="Chromosome"/>
</dbReference>
<name>A0A0G3BGS6_9BURK</name>
<evidence type="ECO:0000313" key="2">
    <source>
        <dbReference type="Proteomes" id="UP000035352"/>
    </source>
</evidence>
<protein>
    <submittedName>
        <fullName evidence="1">Uncharacterized protein</fullName>
    </submittedName>
</protein>
<dbReference type="KEGG" id="pbh:AAW51_0502"/>
<proteinExistence type="predicted"/>
<organism evidence="1 2">
    <name type="scientific">Caldimonas brevitalea</name>
    <dbReference type="NCBI Taxonomy" id="413882"/>
    <lineage>
        <taxon>Bacteria</taxon>
        <taxon>Pseudomonadati</taxon>
        <taxon>Pseudomonadota</taxon>
        <taxon>Betaproteobacteria</taxon>
        <taxon>Burkholderiales</taxon>
        <taxon>Sphaerotilaceae</taxon>
        <taxon>Caldimonas</taxon>
    </lineage>
</organism>
<evidence type="ECO:0000313" key="1">
    <source>
        <dbReference type="EMBL" id="AKJ27193.1"/>
    </source>
</evidence>
<keyword evidence="2" id="KW-1185">Reference proteome</keyword>
<dbReference type="AlphaFoldDB" id="A0A0G3BGS6"/>
<accession>A0A0G3BGS6</accession>
<dbReference type="STRING" id="413882.AAW51_0502"/>
<gene>
    <name evidence="1" type="ORF">AAW51_0502</name>
</gene>
<reference evidence="1 2" key="1">
    <citation type="submission" date="2015-05" db="EMBL/GenBank/DDBJ databases">
        <authorList>
            <person name="Tang B."/>
            <person name="Yu Y."/>
        </authorList>
    </citation>
    <scope>NUCLEOTIDE SEQUENCE [LARGE SCALE GENOMIC DNA]</scope>
    <source>
        <strain evidence="1 2">DSM 7029</strain>
    </source>
</reference>